<dbReference type="Pfam" id="PF13305">
    <property type="entry name" value="TetR_C_33"/>
    <property type="match status" value="1"/>
</dbReference>
<dbReference type="Proteomes" id="UP001172738">
    <property type="component" value="Unassembled WGS sequence"/>
</dbReference>
<comment type="caution">
    <text evidence="6">The sequence shown here is derived from an EMBL/GenBank/DDBJ whole genome shotgun (WGS) entry which is preliminary data.</text>
</comment>
<keyword evidence="2 4" id="KW-0238">DNA-binding</keyword>
<dbReference type="Gene3D" id="1.10.10.60">
    <property type="entry name" value="Homeodomain-like"/>
    <property type="match status" value="1"/>
</dbReference>
<evidence type="ECO:0000313" key="7">
    <source>
        <dbReference type="Proteomes" id="UP001172738"/>
    </source>
</evidence>
<accession>A0ABT8G2T5</accession>
<evidence type="ECO:0000256" key="1">
    <source>
        <dbReference type="ARBA" id="ARBA00023015"/>
    </source>
</evidence>
<gene>
    <name evidence="6" type="ORF">QQX04_10415</name>
</gene>
<dbReference type="Gene3D" id="1.10.357.10">
    <property type="entry name" value="Tetracycline Repressor, domain 2"/>
    <property type="match status" value="1"/>
</dbReference>
<organism evidence="6 7">
    <name type="scientific">Demequina zhanjiangensis</name>
    <dbReference type="NCBI Taxonomy" id="3051659"/>
    <lineage>
        <taxon>Bacteria</taxon>
        <taxon>Bacillati</taxon>
        <taxon>Actinomycetota</taxon>
        <taxon>Actinomycetes</taxon>
        <taxon>Micrococcales</taxon>
        <taxon>Demequinaceae</taxon>
        <taxon>Demequina</taxon>
    </lineage>
</organism>
<dbReference type="InterPro" id="IPR025996">
    <property type="entry name" value="MT1864/Rv1816-like_C"/>
</dbReference>
<reference evidence="6" key="1">
    <citation type="submission" date="2023-06" db="EMBL/GenBank/DDBJ databases">
        <title>SYSU T00b26.</title>
        <authorList>
            <person name="Gao L."/>
            <person name="Fang B.-Z."/>
            <person name="Li W.-J."/>
        </authorList>
    </citation>
    <scope>NUCLEOTIDE SEQUENCE</scope>
    <source>
        <strain evidence="6">SYSU T00b26</strain>
    </source>
</reference>
<evidence type="ECO:0000259" key="5">
    <source>
        <dbReference type="PROSITE" id="PS50977"/>
    </source>
</evidence>
<keyword evidence="7" id="KW-1185">Reference proteome</keyword>
<keyword evidence="3" id="KW-0804">Transcription</keyword>
<dbReference type="SUPFAM" id="SSF46689">
    <property type="entry name" value="Homeodomain-like"/>
    <property type="match status" value="1"/>
</dbReference>
<protein>
    <submittedName>
        <fullName evidence="6">WHG domain-containing protein</fullName>
    </submittedName>
</protein>
<evidence type="ECO:0000313" key="6">
    <source>
        <dbReference type="EMBL" id="MDN4473403.1"/>
    </source>
</evidence>
<dbReference type="RefSeq" id="WP_301128923.1">
    <property type="nucleotide sequence ID" value="NZ_JAUHPV010000006.1"/>
</dbReference>
<dbReference type="InterPro" id="IPR001647">
    <property type="entry name" value="HTH_TetR"/>
</dbReference>
<dbReference type="InterPro" id="IPR009057">
    <property type="entry name" value="Homeodomain-like_sf"/>
</dbReference>
<feature type="domain" description="HTH tetR-type" evidence="5">
    <location>
        <begin position="5"/>
        <end position="65"/>
    </location>
</feature>
<dbReference type="EMBL" id="JAUHPV010000006">
    <property type="protein sequence ID" value="MDN4473403.1"/>
    <property type="molecule type" value="Genomic_DNA"/>
</dbReference>
<proteinExistence type="predicted"/>
<evidence type="ECO:0000256" key="3">
    <source>
        <dbReference type="ARBA" id="ARBA00023163"/>
    </source>
</evidence>
<evidence type="ECO:0000256" key="2">
    <source>
        <dbReference type="ARBA" id="ARBA00023125"/>
    </source>
</evidence>
<dbReference type="InterPro" id="IPR036271">
    <property type="entry name" value="Tet_transcr_reg_TetR-rel_C_sf"/>
</dbReference>
<dbReference type="SUPFAM" id="SSF48498">
    <property type="entry name" value="Tetracyclin repressor-like, C-terminal domain"/>
    <property type="match status" value="1"/>
</dbReference>
<sequence>MPRAGLDREAVVREAVDAVDELGADGLTLALLASRLGVKAPSLYKHVEGLDHLRASVGVASKRELATHLERATVGHAGADAIRALADAYRAWAKDHPGRYPMTVVAPAADDAADVAESERLYRVVAGALRALRLEEDAEVDAIRALRACLHGFIGLETAGGFGLPDDVNRSYALLVDDAIASLERRAANAATPAG</sequence>
<evidence type="ECO:0000256" key="4">
    <source>
        <dbReference type="PROSITE-ProRule" id="PRU00335"/>
    </source>
</evidence>
<dbReference type="PROSITE" id="PS50977">
    <property type="entry name" value="HTH_TETR_2"/>
    <property type="match status" value="1"/>
</dbReference>
<feature type="DNA-binding region" description="H-T-H motif" evidence="4">
    <location>
        <begin position="28"/>
        <end position="47"/>
    </location>
</feature>
<name>A0ABT8G2T5_9MICO</name>
<keyword evidence="1" id="KW-0805">Transcription regulation</keyword>